<dbReference type="GO" id="GO:0016020">
    <property type="term" value="C:membrane"/>
    <property type="evidence" value="ECO:0007669"/>
    <property type="project" value="TreeGrafter"/>
</dbReference>
<name>A0A8J2P8F6_9HEXA</name>
<dbReference type="OrthoDB" id="1366754at2759"/>
<dbReference type="GO" id="GO:0005509">
    <property type="term" value="F:calcium ion binding"/>
    <property type="evidence" value="ECO:0007669"/>
    <property type="project" value="TreeGrafter"/>
</dbReference>
<gene>
    <name evidence="5" type="ORF">AFUS01_LOCUS16603</name>
</gene>
<sequence>MLVMIKYILIFCVGVCFAEAAQLRMKISGKNLPDTDPLTTIDPYVTVTLVGRNGKQILGKTPHVYDNTNPQWSKVFNVDHRPGTKQKLVLELWDKEDGPDEFVGTTTLDLDAYQSKGQRSELSLPKGSLIVKRA</sequence>
<evidence type="ECO:0000313" key="5">
    <source>
        <dbReference type="EMBL" id="CAG7727776.1"/>
    </source>
</evidence>
<dbReference type="PROSITE" id="PS50004">
    <property type="entry name" value="C2"/>
    <property type="match status" value="1"/>
</dbReference>
<evidence type="ECO:0000259" key="4">
    <source>
        <dbReference type="PROSITE" id="PS50004"/>
    </source>
</evidence>
<comment type="caution">
    <text evidence="5">The sequence shown here is derived from an EMBL/GenBank/DDBJ whole genome shotgun (WGS) entry which is preliminary data.</text>
</comment>
<dbReference type="Pfam" id="PF00168">
    <property type="entry name" value="C2"/>
    <property type="match status" value="1"/>
</dbReference>
<dbReference type="EMBL" id="CAJVCH010153719">
    <property type="protein sequence ID" value="CAG7727776.1"/>
    <property type="molecule type" value="Genomic_DNA"/>
</dbReference>
<dbReference type="CDD" id="cd00030">
    <property type="entry name" value="C2"/>
    <property type="match status" value="1"/>
</dbReference>
<proteinExistence type="predicted"/>
<evidence type="ECO:0000256" key="1">
    <source>
        <dbReference type="ARBA" id="ARBA00022723"/>
    </source>
</evidence>
<dbReference type="PANTHER" id="PTHR45911">
    <property type="entry name" value="C2 DOMAIN-CONTAINING PROTEIN"/>
    <property type="match status" value="1"/>
</dbReference>
<feature type="domain" description="C2" evidence="4">
    <location>
        <begin position="1"/>
        <end position="124"/>
    </location>
</feature>
<dbReference type="SMART" id="SM00239">
    <property type="entry name" value="C2"/>
    <property type="match status" value="1"/>
</dbReference>
<accession>A0A8J2P8F6</accession>
<keyword evidence="2" id="KW-0106">Calcium</keyword>
<dbReference type="AlphaFoldDB" id="A0A8J2P8F6"/>
<reference evidence="5" key="1">
    <citation type="submission" date="2021-06" db="EMBL/GenBank/DDBJ databases">
        <authorList>
            <person name="Hodson N. C."/>
            <person name="Mongue J. A."/>
            <person name="Jaron S. K."/>
        </authorList>
    </citation>
    <scope>NUCLEOTIDE SEQUENCE</scope>
</reference>
<keyword evidence="3" id="KW-0732">Signal</keyword>
<evidence type="ECO:0000256" key="2">
    <source>
        <dbReference type="ARBA" id="ARBA00022837"/>
    </source>
</evidence>
<keyword evidence="1" id="KW-0479">Metal-binding</keyword>
<evidence type="ECO:0000256" key="3">
    <source>
        <dbReference type="SAM" id="SignalP"/>
    </source>
</evidence>
<dbReference type="PANTHER" id="PTHR45911:SF4">
    <property type="entry name" value="MULTIPLE C2 AND TRANSMEMBRANE DOMAIN-CONTAINING PROTEIN"/>
    <property type="match status" value="1"/>
</dbReference>
<protein>
    <recommendedName>
        <fullName evidence="4">C2 domain-containing protein</fullName>
    </recommendedName>
</protein>
<keyword evidence="6" id="KW-1185">Reference proteome</keyword>
<organism evidence="5 6">
    <name type="scientific">Allacma fusca</name>
    <dbReference type="NCBI Taxonomy" id="39272"/>
    <lineage>
        <taxon>Eukaryota</taxon>
        <taxon>Metazoa</taxon>
        <taxon>Ecdysozoa</taxon>
        <taxon>Arthropoda</taxon>
        <taxon>Hexapoda</taxon>
        <taxon>Collembola</taxon>
        <taxon>Symphypleona</taxon>
        <taxon>Sminthuridae</taxon>
        <taxon>Allacma</taxon>
    </lineage>
</organism>
<feature type="chain" id="PRO_5035217177" description="C2 domain-containing protein" evidence="3">
    <location>
        <begin position="21"/>
        <end position="134"/>
    </location>
</feature>
<dbReference type="InterPro" id="IPR000008">
    <property type="entry name" value="C2_dom"/>
</dbReference>
<feature type="signal peptide" evidence="3">
    <location>
        <begin position="1"/>
        <end position="20"/>
    </location>
</feature>
<dbReference type="Proteomes" id="UP000708208">
    <property type="component" value="Unassembled WGS sequence"/>
</dbReference>
<evidence type="ECO:0000313" key="6">
    <source>
        <dbReference type="Proteomes" id="UP000708208"/>
    </source>
</evidence>